<dbReference type="Gene3D" id="1.10.340.30">
    <property type="entry name" value="Hypothetical protein, domain 2"/>
    <property type="match status" value="1"/>
</dbReference>
<feature type="compositionally biased region" description="Low complexity" evidence="4">
    <location>
        <begin position="443"/>
        <end position="455"/>
    </location>
</feature>
<feature type="region of interest" description="Disordered" evidence="4">
    <location>
        <begin position="15"/>
        <end position="34"/>
    </location>
</feature>
<reference evidence="6 7" key="1">
    <citation type="journal article" date="2021" name="Sci. Rep.">
        <title>Genome sequencing of the multicellular alga Astrephomene provides insights into convergent evolution of germ-soma differentiation.</title>
        <authorList>
            <person name="Yamashita S."/>
            <person name="Yamamoto K."/>
            <person name="Matsuzaki R."/>
            <person name="Suzuki S."/>
            <person name="Yamaguchi H."/>
            <person name="Hirooka S."/>
            <person name="Minakuchi Y."/>
            <person name="Miyagishima S."/>
            <person name="Kawachi M."/>
            <person name="Toyoda A."/>
            <person name="Nozaki H."/>
        </authorList>
    </citation>
    <scope>NUCLEOTIDE SEQUENCE [LARGE SCALE GENOMIC DNA]</scope>
    <source>
        <strain evidence="6 7">NIES-4017</strain>
    </source>
</reference>
<evidence type="ECO:0000256" key="2">
    <source>
        <dbReference type="ARBA" id="ARBA00022763"/>
    </source>
</evidence>
<dbReference type="PANTHER" id="PTHR43003:SF5">
    <property type="entry name" value="DNA-3-METHYLADENINE GLYCOSYLASE"/>
    <property type="match status" value="1"/>
</dbReference>
<evidence type="ECO:0000313" key="7">
    <source>
        <dbReference type="Proteomes" id="UP001054857"/>
    </source>
</evidence>
<dbReference type="Pfam" id="PF00730">
    <property type="entry name" value="HhH-GPD"/>
    <property type="match status" value="1"/>
</dbReference>
<protein>
    <recommendedName>
        <fullName evidence="5">HhH-GPD domain-containing protein</fullName>
    </recommendedName>
</protein>
<dbReference type="Proteomes" id="UP001054857">
    <property type="component" value="Unassembled WGS sequence"/>
</dbReference>
<dbReference type="GO" id="GO:0005634">
    <property type="term" value="C:nucleus"/>
    <property type="evidence" value="ECO:0007669"/>
    <property type="project" value="TreeGrafter"/>
</dbReference>
<dbReference type="PANTHER" id="PTHR43003">
    <property type="entry name" value="DNA-3-METHYLADENINE GLYCOSYLASE"/>
    <property type="match status" value="1"/>
</dbReference>
<feature type="compositionally biased region" description="Acidic residues" evidence="4">
    <location>
        <begin position="456"/>
        <end position="480"/>
    </location>
</feature>
<sequence>MEPVNVATAAGATTEAALAAEGPRTPAATAAPDGSGLGNAGGSAVATAAALSKCTAAATASPAVASAVRRSRRLTAAGSAAVLPLQPQQATPVVVPSAIPVAAGKMSAAAGPGSPVTPPVTPFPLAPLASSAAAAAPVMTTDEEMTVRPQSPSVLRSAADLEAAVAYLRARDPLLIPLIEAHGLPHPLIVTEGFSTTGAVGDTSRNSDMTAAVATATAAALAEWTNGGGGGRSVFAALTRSVVYQQLATNAASAIWARVLAVCKAPSGDHITPSQVLAAPPEQLRAAGLSGRKVEYLTGLAEAFATRNGWDEQLSATTDLATLVSELTPLRGIGTWTVHMLAMFHLGLPDVLPYGDLGVRRGLQLLHGLQQLPEPAQLEAMTEAWKPYRSVGSWYMWRIPPPPKAAGGGGGGKSMSAKAETGGTARSRTAAQAKSGGKRSKLGRGAAAAKSGASGVDEEEEEEEKEEGEGGNDSDSDWEESGGAGRSKGKRSRRKRG</sequence>
<evidence type="ECO:0000256" key="1">
    <source>
        <dbReference type="ARBA" id="ARBA00010817"/>
    </source>
</evidence>
<evidence type="ECO:0000259" key="5">
    <source>
        <dbReference type="SMART" id="SM00478"/>
    </source>
</evidence>
<keyword evidence="3" id="KW-0234">DNA repair</keyword>
<organism evidence="6 7">
    <name type="scientific">Astrephomene gubernaculifera</name>
    <dbReference type="NCBI Taxonomy" id="47775"/>
    <lineage>
        <taxon>Eukaryota</taxon>
        <taxon>Viridiplantae</taxon>
        <taxon>Chlorophyta</taxon>
        <taxon>core chlorophytes</taxon>
        <taxon>Chlorophyceae</taxon>
        <taxon>CS clade</taxon>
        <taxon>Chlamydomonadales</taxon>
        <taxon>Astrephomenaceae</taxon>
        <taxon>Astrephomene</taxon>
    </lineage>
</organism>
<dbReference type="SMART" id="SM00478">
    <property type="entry name" value="ENDO3c"/>
    <property type="match status" value="1"/>
</dbReference>
<dbReference type="InterPro" id="IPR051912">
    <property type="entry name" value="Alkylbase_DNA_Glycosylase/TA"/>
</dbReference>
<keyword evidence="2" id="KW-0227">DNA damage</keyword>
<dbReference type="InterPro" id="IPR011257">
    <property type="entry name" value="DNA_glycosylase"/>
</dbReference>
<proteinExistence type="inferred from homology"/>
<feature type="domain" description="HhH-GPD" evidence="5">
    <location>
        <begin position="243"/>
        <end position="401"/>
    </location>
</feature>
<name>A0AAD3HM38_9CHLO</name>
<dbReference type="GO" id="GO:0043916">
    <property type="term" value="F:DNA-7-methylguanine glycosylase activity"/>
    <property type="evidence" value="ECO:0007669"/>
    <property type="project" value="TreeGrafter"/>
</dbReference>
<evidence type="ECO:0000313" key="6">
    <source>
        <dbReference type="EMBL" id="GFR45772.1"/>
    </source>
</evidence>
<dbReference type="AlphaFoldDB" id="A0AAD3HM38"/>
<dbReference type="Gene3D" id="1.10.1670.40">
    <property type="match status" value="1"/>
</dbReference>
<dbReference type="SUPFAM" id="SSF48150">
    <property type="entry name" value="DNA-glycosylase"/>
    <property type="match status" value="1"/>
</dbReference>
<evidence type="ECO:0000256" key="4">
    <source>
        <dbReference type="SAM" id="MobiDB-lite"/>
    </source>
</evidence>
<gene>
    <name evidence="6" type="ORF">Agub_g7226</name>
</gene>
<dbReference type="GO" id="GO:0032993">
    <property type="term" value="C:protein-DNA complex"/>
    <property type="evidence" value="ECO:0007669"/>
    <property type="project" value="TreeGrafter"/>
</dbReference>
<dbReference type="GO" id="GO:0006285">
    <property type="term" value="P:base-excision repair, AP site formation"/>
    <property type="evidence" value="ECO:0007669"/>
    <property type="project" value="TreeGrafter"/>
</dbReference>
<dbReference type="FunFam" id="1.10.340.30:FF:000004">
    <property type="entry name" value="DNA-3-methyladenine glycosylase II"/>
    <property type="match status" value="1"/>
</dbReference>
<comment type="similarity">
    <text evidence="1">Belongs to the alkylbase DNA glycosidase AlkA family.</text>
</comment>
<evidence type="ECO:0000256" key="3">
    <source>
        <dbReference type="ARBA" id="ARBA00023204"/>
    </source>
</evidence>
<comment type="caution">
    <text evidence="6">The sequence shown here is derived from an EMBL/GenBank/DDBJ whole genome shotgun (WGS) entry which is preliminary data.</text>
</comment>
<feature type="region of interest" description="Disordered" evidence="4">
    <location>
        <begin position="405"/>
        <end position="497"/>
    </location>
</feature>
<dbReference type="CDD" id="cd00056">
    <property type="entry name" value="ENDO3c"/>
    <property type="match status" value="1"/>
</dbReference>
<dbReference type="GO" id="GO:0006307">
    <property type="term" value="P:DNA alkylation repair"/>
    <property type="evidence" value="ECO:0007669"/>
    <property type="project" value="TreeGrafter"/>
</dbReference>
<accession>A0AAD3HM38</accession>
<dbReference type="GO" id="GO:0008725">
    <property type="term" value="F:DNA-3-methyladenine glycosylase activity"/>
    <property type="evidence" value="ECO:0007669"/>
    <property type="project" value="TreeGrafter"/>
</dbReference>
<keyword evidence="7" id="KW-1185">Reference proteome</keyword>
<dbReference type="EMBL" id="BMAR01000010">
    <property type="protein sequence ID" value="GFR45772.1"/>
    <property type="molecule type" value="Genomic_DNA"/>
</dbReference>
<feature type="compositionally biased region" description="Basic residues" evidence="4">
    <location>
        <begin position="487"/>
        <end position="497"/>
    </location>
</feature>
<dbReference type="GO" id="GO:0032131">
    <property type="term" value="F:alkylated DNA binding"/>
    <property type="evidence" value="ECO:0007669"/>
    <property type="project" value="TreeGrafter"/>
</dbReference>
<dbReference type="InterPro" id="IPR003265">
    <property type="entry name" value="HhH-GPD_domain"/>
</dbReference>